<comment type="caution">
    <text evidence="2">The sequence shown here is derived from an EMBL/GenBank/DDBJ whole genome shotgun (WGS) entry which is preliminary data.</text>
</comment>
<evidence type="ECO:0000313" key="3">
    <source>
        <dbReference type="Proteomes" id="UP000807306"/>
    </source>
</evidence>
<dbReference type="OrthoDB" id="2726318at2759"/>
<feature type="region of interest" description="Disordered" evidence="1">
    <location>
        <begin position="1"/>
        <end position="100"/>
    </location>
</feature>
<feature type="compositionally biased region" description="Basic and acidic residues" evidence="1">
    <location>
        <begin position="90"/>
        <end position="100"/>
    </location>
</feature>
<gene>
    <name evidence="2" type="ORF">CPB83DRAFT_846480</name>
</gene>
<dbReference type="Proteomes" id="UP000807306">
    <property type="component" value="Unassembled WGS sequence"/>
</dbReference>
<feature type="compositionally biased region" description="Low complexity" evidence="1">
    <location>
        <begin position="1"/>
        <end position="16"/>
    </location>
</feature>
<evidence type="ECO:0000313" key="2">
    <source>
        <dbReference type="EMBL" id="KAF9532851.1"/>
    </source>
</evidence>
<sequence length="125" mass="13440">MNSPEPISPSNSTPSSGSPPPEEVNFQAQPNAGYLSNLTSHISATFGRGGSSSKRRLPAGGSFGASGSDRDPKTRKKTGESARMGSQYDGPRDVKKEKEELIDNSTVEWLRKEIGDPFQEPGVRF</sequence>
<reference evidence="2" key="1">
    <citation type="submission" date="2020-11" db="EMBL/GenBank/DDBJ databases">
        <authorList>
            <consortium name="DOE Joint Genome Institute"/>
            <person name="Ahrendt S."/>
            <person name="Riley R."/>
            <person name="Andreopoulos W."/>
            <person name="Labutti K."/>
            <person name="Pangilinan J."/>
            <person name="Ruiz-Duenas F.J."/>
            <person name="Barrasa J.M."/>
            <person name="Sanchez-Garcia M."/>
            <person name="Camarero S."/>
            <person name="Miyauchi S."/>
            <person name="Serrano A."/>
            <person name="Linde D."/>
            <person name="Babiker R."/>
            <person name="Drula E."/>
            <person name="Ayuso-Fernandez I."/>
            <person name="Pacheco R."/>
            <person name="Padilla G."/>
            <person name="Ferreira P."/>
            <person name="Barriuso J."/>
            <person name="Kellner H."/>
            <person name="Castanera R."/>
            <person name="Alfaro M."/>
            <person name="Ramirez L."/>
            <person name="Pisabarro A.G."/>
            <person name="Kuo A."/>
            <person name="Tritt A."/>
            <person name="Lipzen A."/>
            <person name="He G."/>
            <person name="Yan M."/>
            <person name="Ng V."/>
            <person name="Cullen D."/>
            <person name="Martin F."/>
            <person name="Rosso M.-N."/>
            <person name="Henrissat B."/>
            <person name="Hibbett D."/>
            <person name="Martinez A.T."/>
            <person name="Grigoriev I.V."/>
        </authorList>
    </citation>
    <scope>NUCLEOTIDE SEQUENCE</scope>
    <source>
        <strain evidence="2">CBS 506.95</strain>
    </source>
</reference>
<keyword evidence="3" id="KW-1185">Reference proteome</keyword>
<protein>
    <submittedName>
        <fullName evidence="2">Uncharacterized protein</fullName>
    </submittedName>
</protein>
<dbReference type="AlphaFoldDB" id="A0A9P6EPE5"/>
<feature type="compositionally biased region" description="Polar residues" evidence="1">
    <location>
        <begin position="26"/>
        <end position="43"/>
    </location>
</feature>
<accession>A0A9P6EPE5</accession>
<evidence type="ECO:0000256" key="1">
    <source>
        <dbReference type="SAM" id="MobiDB-lite"/>
    </source>
</evidence>
<feature type="compositionally biased region" description="Basic and acidic residues" evidence="1">
    <location>
        <begin position="68"/>
        <end position="80"/>
    </location>
</feature>
<proteinExistence type="predicted"/>
<dbReference type="EMBL" id="MU157830">
    <property type="protein sequence ID" value="KAF9532851.1"/>
    <property type="molecule type" value="Genomic_DNA"/>
</dbReference>
<organism evidence="2 3">
    <name type="scientific">Crepidotus variabilis</name>
    <dbReference type="NCBI Taxonomy" id="179855"/>
    <lineage>
        <taxon>Eukaryota</taxon>
        <taxon>Fungi</taxon>
        <taxon>Dikarya</taxon>
        <taxon>Basidiomycota</taxon>
        <taxon>Agaricomycotina</taxon>
        <taxon>Agaricomycetes</taxon>
        <taxon>Agaricomycetidae</taxon>
        <taxon>Agaricales</taxon>
        <taxon>Agaricineae</taxon>
        <taxon>Crepidotaceae</taxon>
        <taxon>Crepidotus</taxon>
    </lineage>
</organism>
<name>A0A9P6EPE5_9AGAR</name>